<accession>A0ABT3FKB2</accession>
<comment type="caution">
    <text evidence="1">The sequence shown here is derived from an EMBL/GenBank/DDBJ whole genome shotgun (WGS) entry which is preliminary data.</text>
</comment>
<dbReference type="InterPro" id="IPR013324">
    <property type="entry name" value="RNA_pol_sigma_r3/r4-like"/>
</dbReference>
<dbReference type="RefSeq" id="WP_264499951.1">
    <property type="nucleotide sequence ID" value="NZ_JAPDDS010000002.1"/>
</dbReference>
<keyword evidence="2" id="KW-1185">Reference proteome</keyword>
<name>A0ABT3FKB2_9BACT</name>
<reference evidence="1 2" key="1">
    <citation type="submission" date="2022-10" db="EMBL/GenBank/DDBJ databases">
        <title>Luteolibacter flavescens strain MCCC 1K03193, whole genome shotgun sequencing project.</title>
        <authorList>
            <person name="Zhao G."/>
            <person name="Shen L."/>
        </authorList>
    </citation>
    <scope>NUCLEOTIDE SEQUENCE [LARGE SCALE GENOMIC DNA]</scope>
    <source>
        <strain evidence="1 2">MCCC 1K03193</strain>
    </source>
</reference>
<dbReference type="SUPFAM" id="SSF88659">
    <property type="entry name" value="Sigma3 and sigma4 domains of RNA polymerase sigma factors"/>
    <property type="match status" value="1"/>
</dbReference>
<organism evidence="1 2">
    <name type="scientific">Luteolibacter flavescens</name>
    <dbReference type="NCBI Taxonomy" id="1859460"/>
    <lineage>
        <taxon>Bacteria</taxon>
        <taxon>Pseudomonadati</taxon>
        <taxon>Verrucomicrobiota</taxon>
        <taxon>Verrucomicrobiia</taxon>
        <taxon>Verrucomicrobiales</taxon>
        <taxon>Verrucomicrobiaceae</taxon>
        <taxon>Luteolibacter</taxon>
    </lineage>
</organism>
<evidence type="ECO:0000313" key="1">
    <source>
        <dbReference type="EMBL" id="MCW1883992.1"/>
    </source>
</evidence>
<sequence length="98" mass="10353">MPDLTATSPTADDDALADAEAELLADAIIELALLAPGPIRLAALQMTGLLPPPGSQISQETIAAIYGISRKRVRRLEARFLARAKAALTPDHDPESQP</sequence>
<proteinExistence type="predicted"/>
<protein>
    <recommendedName>
        <fullName evidence="3">RNA polymerase sigma-70 region 4 domain-containing protein</fullName>
    </recommendedName>
</protein>
<dbReference type="Gene3D" id="1.10.10.10">
    <property type="entry name" value="Winged helix-like DNA-binding domain superfamily/Winged helix DNA-binding domain"/>
    <property type="match status" value="1"/>
</dbReference>
<evidence type="ECO:0000313" key="2">
    <source>
        <dbReference type="Proteomes" id="UP001207930"/>
    </source>
</evidence>
<dbReference type="InterPro" id="IPR036388">
    <property type="entry name" value="WH-like_DNA-bd_sf"/>
</dbReference>
<dbReference type="EMBL" id="JAPDDS010000002">
    <property type="protein sequence ID" value="MCW1883992.1"/>
    <property type="molecule type" value="Genomic_DNA"/>
</dbReference>
<gene>
    <name evidence="1" type="ORF">OKA04_04580</name>
</gene>
<evidence type="ECO:0008006" key="3">
    <source>
        <dbReference type="Google" id="ProtNLM"/>
    </source>
</evidence>
<dbReference type="Proteomes" id="UP001207930">
    <property type="component" value="Unassembled WGS sequence"/>
</dbReference>